<dbReference type="Gene3D" id="1.10.357.10">
    <property type="entry name" value="Tetracycline Repressor, domain 2"/>
    <property type="match status" value="1"/>
</dbReference>
<dbReference type="Proteomes" id="UP001178281">
    <property type="component" value="Unassembled WGS sequence"/>
</dbReference>
<dbReference type="PROSITE" id="PS50977">
    <property type="entry name" value="HTH_TETR_2"/>
    <property type="match status" value="1"/>
</dbReference>
<evidence type="ECO:0000256" key="2">
    <source>
        <dbReference type="PROSITE-ProRule" id="PRU00335"/>
    </source>
</evidence>
<dbReference type="SUPFAM" id="SSF46689">
    <property type="entry name" value="Homeodomain-like"/>
    <property type="match status" value="1"/>
</dbReference>
<dbReference type="Pfam" id="PF00440">
    <property type="entry name" value="TetR_N"/>
    <property type="match status" value="1"/>
</dbReference>
<organism evidence="4 5">
    <name type="scientific">Tsukamurella strandjordii</name>
    <dbReference type="NCBI Taxonomy" id="147577"/>
    <lineage>
        <taxon>Bacteria</taxon>
        <taxon>Bacillati</taxon>
        <taxon>Actinomycetota</taxon>
        <taxon>Actinomycetes</taxon>
        <taxon>Mycobacteriales</taxon>
        <taxon>Tsukamurellaceae</taxon>
        <taxon>Tsukamurella</taxon>
    </lineage>
</organism>
<name>A0AA90NJX8_9ACTN</name>
<evidence type="ECO:0000313" key="4">
    <source>
        <dbReference type="EMBL" id="MDP0400155.1"/>
    </source>
</evidence>
<keyword evidence="1 2" id="KW-0238">DNA-binding</keyword>
<evidence type="ECO:0000256" key="1">
    <source>
        <dbReference type="ARBA" id="ARBA00023125"/>
    </source>
</evidence>
<dbReference type="GO" id="GO:0003677">
    <property type="term" value="F:DNA binding"/>
    <property type="evidence" value="ECO:0007669"/>
    <property type="project" value="UniProtKB-UniRule"/>
</dbReference>
<evidence type="ECO:0000313" key="5">
    <source>
        <dbReference type="Proteomes" id="UP001178281"/>
    </source>
</evidence>
<gene>
    <name evidence="4" type="ORF">Q7X28_19740</name>
</gene>
<accession>A0AA90NJX8</accession>
<keyword evidence="5" id="KW-1185">Reference proteome</keyword>
<dbReference type="AlphaFoldDB" id="A0AA90NJX8"/>
<proteinExistence type="predicted"/>
<dbReference type="RefSeq" id="WP_305112604.1">
    <property type="nucleotide sequence ID" value="NZ_JAUTIX010000008.1"/>
</dbReference>
<reference evidence="4" key="1">
    <citation type="submission" date="2023-08" db="EMBL/GenBank/DDBJ databases">
        <title>The draft genome of Tsukamurella strandjordii strain 050030.</title>
        <authorList>
            <person name="Zhao F."/>
            <person name="Feng Y."/>
            <person name="Zong Z."/>
        </authorList>
    </citation>
    <scope>NUCLEOTIDE SEQUENCE</scope>
    <source>
        <strain evidence="4">050030</strain>
    </source>
</reference>
<comment type="caution">
    <text evidence="4">The sequence shown here is derived from an EMBL/GenBank/DDBJ whole genome shotgun (WGS) entry which is preliminary data.</text>
</comment>
<feature type="DNA-binding region" description="H-T-H motif" evidence="2">
    <location>
        <begin position="26"/>
        <end position="45"/>
    </location>
</feature>
<dbReference type="PRINTS" id="PR00455">
    <property type="entry name" value="HTHTETR"/>
</dbReference>
<dbReference type="EMBL" id="JAUTIX010000008">
    <property type="protein sequence ID" value="MDP0400155.1"/>
    <property type="molecule type" value="Genomic_DNA"/>
</dbReference>
<protein>
    <submittedName>
        <fullName evidence="4">TetR/AcrR family transcriptional regulator</fullName>
    </submittedName>
</protein>
<feature type="domain" description="HTH tetR-type" evidence="3">
    <location>
        <begin position="3"/>
        <end position="63"/>
    </location>
</feature>
<evidence type="ECO:0000259" key="3">
    <source>
        <dbReference type="PROSITE" id="PS50977"/>
    </source>
</evidence>
<dbReference type="InterPro" id="IPR041583">
    <property type="entry name" value="TetR_C_31"/>
</dbReference>
<dbReference type="InterPro" id="IPR001647">
    <property type="entry name" value="HTH_TetR"/>
</dbReference>
<dbReference type="Pfam" id="PF17940">
    <property type="entry name" value="TetR_C_31"/>
    <property type="match status" value="1"/>
</dbReference>
<sequence>MEFETRKHLLDAGLELLARVGFREWSLRGAEDEAGVPHGTARHYFTNKQGLVVAMLRHMLDLDLPQIGESPVDQVRRLLGPNVALTRARYEFVVASFHDPALSAELVRGRERLVRMFVERGLSEEISVSLIAAVDGHILDCILRRRALDDPATDPEWLISRITADSAVAQAPKTAQ</sequence>
<dbReference type="InterPro" id="IPR009057">
    <property type="entry name" value="Homeodomain-like_sf"/>
</dbReference>